<keyword evidence="6" id="KW-0479">Metal-binding</keyword>
<dbReference type="InterPro" id="IPR039039">
    <property type="entry name" value="RAI1-like_fam"/>
</dbReference>
<evidence type="ECO:0000256" key="2">
    <source>
        <dbReference type="ARBA" id="ARBA00006562"/>
    </source>
</evidence>
<dbReference type="PANTHER" id="PTHR12395">
    <property type="entry name" value="DOM-3 RELATED"/>
    <property type="match status" value="1"/>
</dbReference>
<evidence type="ECO:0000256" key="6">
    <source>
        <dbReference type="RuleBase" id="RU367113"/>
    </source>
</evidence>
<comment type="catalytic activity">
    <reaction evidence="5">
        <text>a 5'-end NAD(+)-phospho-ribonucleoside in mRNA + H2O = a 5'-end phospho-ribonucleoside in mRNA + NAD(+) + H(+)</text>
        <dbReference type="Rhea" id="RHEA:60880"/>
        <dbReference type="Rhea" id="RHEA-COMP:15692"/>
        <dbReference type="Rhea" id="RHEA-COMP:15698"/>
        <dbReference type="ChEBI" id="CHEBI:15377"/>
        <dbReference type="ChEBI" id="CHEBI:15378"/>
        <dbReference type="ChEBI" id="CHEBI:57540"/>
        <dbReference type="ChEBI" id="CHEBI:138282"/>
        <dbReference type="ChEBI" id="CHEBI:144029"/>
    </reaction>
    <physiologicalReaction direction="left-to-right" evidence="5">
        <dbReference type="Rhea" id="RHEA:60881"/>
    </physiologicalReaction>
</comment>
<dbReference type="GO" id="GO:0005634">
    <property type="term" value="C:nucleus"/>
    <property type="evidence" value="ECO:0007669"/>
    <property type="project" value="UniProtKB-SubCell"/>
</dbReference>
<keyword evidence="6" id="KW-0540">Nuclease</keyword>
<dbReference type="Proteomes" id="UP001049176">
    <property type="component" value="Chromosome 7"/>
</dbReference>
<protein>
    <recommendedName>
        <fullName evidence="6">Decapping nuclease</fullName>
        <ecNumber evidence="6">3.6.1.-</ecNumber>
    </recommendedName>
</protein>
<feature type="compositionally biased region" description="Basic and acidic residues" evidence="7">
    <location>
        <begin position="1"/>
        <end position="15"/>
    </location>
</feature>
<name>A0A9P7UPI9_9AGAR</name>
<evidence type="ECO:0000259" key="8">
    <source>
        <dbReference type="Pfam" id="PF08652"/>
    </source>
</evidence>
<comment type="catalytic activity">
    <reaction evidence="4">
        <text>a 5'-end triphospho-ribonucleoside in mRNA + H2O = a 5'-end phospho-ribonucleoside in mRNA + diphosphate + H(+)</text>
        <dbReference type="Rhea" id="RHEA:78683"/>
        <dbReference type="Rhea" id="RHEA-COMP:15692"/>
        <dbReference type="Rhea" id="RHEA-COMP:17164"/>
        <dbReference type="ChEBI" id="CHEBI:15377"/>
        <dbReference type="ChEBI" id="CHEBI:15378"/>
        <dbReference type="ChEBI" id="CHEBI:33019"/>
        <dbReference type="ChEBI" id="CHEBI:138282"/>
        <dbReference type="ChEBI" id="CHEBI:167618"/>
    </reaction>
    <physiologicalReaction direction="left-to-right" evidence="4">
        <dbReference type="Rhea" id="RHEA:78684"/>
    </physiologicalReaction>
</comment>
<dbReference type="GO" id="GO:0003723">
    <property type="term" value="F:RNA binding"/>
    <property type="evidence" value="ECO:0007669"/>
    <property type="project" value="UniProtKB-KW"/>
</dbReference>
<feature type="region of interest" description="Disordered" evidence="7">
    <location>
        <begin position="253"/>
        <end position="286"/>
    </location>
</feature>
<dbReference type="GO" id="GO:0004518">
    <property type="term" value="F:nuclease activity"/>
    <property type="evidence" value="ECO:0007669"/>
    <property type="project" value="UniProtKB-KW"/>
</dbReference>
<dbReference type="GO" id="GO:0005829">
    <property type="term" value="C:cytosol"/>
    <property type="evidence" value="ECO:0007669"/>
    <property type="project" value="TreeGrafter"/>
</dbReference>
<dbReference type="OrthoDB" id="5853397at2759"/>
<accession>A0A9P7UPI9</accession>
<reference evidence="9" key="1">
    <citation type="journal article" date="2021" name="Genome Biol. Evol.">
        <title>The assembled and annotated genome of the fairy-ring fungus Marasmius oreades.</title>
        <authorList>
            <person name="Hiltunen M."/>
            <person name="Ament-Velasquez S.L."/>
            <person name="Johannesson H."/>
        </authorList>
    </citation>
    <scope>NUCLEOTIDE SEQUENCE</scope>
    <source>
        <strain evidence="9">03SP1</strain>
    </source>
</reference>
<comment type="similarity">
    <text evidence="2 6">Belongs to the DXO/Dom3Z family.</text>
</comment>
<comment type="caution">
    <text evidence="9">The sequence shown here is derived from an EMBL/GenBank/DDBJ whole genome shotgun (WGS) entry which is preliminary data.</text>
</comment>
<dbReference type="GO" id="GO:0034353">
    <property type="term" value="F:mRNA 5'-diphosphatase activity"/>
    <property type="evidence" value="ECO:0007669"/>
    <property type="project" value="TreeGrafter"/>
</dbReference>
<evidence type="ECO:0000256" key="4">
    <source>
        <dbReference type="ARBA" id="ARBA00044692"/>
    </source>
</evidence>
<keyword evidence="6" id="KW-0539">Nucleus</keyword>
<dbReference type="GO" id="GO:0000166">
    <property type="term" value="F:nucleotide binding"/>
    <property type="evidence" value="ECO:0007669"/>
    <property type="project" value="UniProtKB-KW"/>
</dbReference>
<dbReference type="EMBL" id="CM032187">
    <property type="protein sequence ID" value="KAG7089343.1"/>
    <property type="molecule type" value="Genomic_DNA"/>
</dbReference>
<evidence type="ECO:0000256" key="7">
    <source>
        <dbReference type="SAM" id="MobiDB-lite"/>
    </source>
</evidence>
<keyword evidence="6" id="KW-0378">Hydrolase</keyword>
<dbReference type="GO" id="GO:0000956">
    <property type="term" value="P:nuclear-transcribed mRNA catabolic process"/>
    <property type="evidence" value="ECO:0007669"/>
    <property type="project" value="TreeGrafter"/>
</dbReference>
<feature type="domain" description="RAI1-like" evidence="8">
    <location>
        <begin position="72"/>
        <end position="465"/>
    </location>
</feature>
<dbReference type="GeneID" id="66080109"/>
<dbReference type="EC" id="3.6.1.-" evidence="6"/>
<comment type="function">
    <text evidence="6">Decapping enzyme for NAD-capped RNAs: specifically hydrolyzes the nicotinamide adenine dinucleotide (NAD) cap from a subset of RNAs by removing the entire NAD moiety from the 5'-end of an NAD-capped RNA.</text>
</comment>
<dbReference type="GO" id="GO:0046872">
    <property type="term" value="F:metal ion binding"/>
    <property type="evidence" value="ECO:0007669"/>
    <property type="project" value="UniProtKB-KW"/>
</dbReference>
<dbReference type="KEGG" id="more:E1B28_011034"/>
<evidence type="ECO:0000313" key="10">
    <source>
        <dbReference type="Proteomes" id="UP001049176"/>
    </source>
</evidence>
<dbReference type="AlphaFoldDB" id="A0A9P7UPI9"/>
<feature type="region of interest" description="Disordered" evidence="7">
    <location>
        <begin position="1"/>
        <end position="67"/>
    </location>
</feature>
<comment type="cofactor">
    <cofactor evidence="1 6">
        <name>a divalent metal cation</name>
        <dbReference type="ChEBI" id="CHEBI:60240"/>
    </cofactor>
</comment>
<comment type="catalytic activity">
    <reaction evidence="3">
        <text>a 5'-end (N(7)-methyl 5'-triphosphoguanosine)-ribonucleoside-ribonucleotide in mRNA + H2O = a (N(7)-methyl 5'-triphosphoguanosine)-nucleoside + a 5'-end phospho-ribonucleoside in mRNA + H(+)</text>
        <dbReference type="Rhea" id="RHEA:66928"/>
        <dbReference type="Rhea" id="RHEA-COMP:15692"/>
        <dbReference type="Rhea" id="RHEA-COMP:17313"/>
        <dbReference type="ChEBI" id="CHEBI:15377"/>
        <dbReference type="ChEBI" id="CHEBI:15378"/>
        <dbReference type="ChEBI" id="CHEBI:138282"/>
        <dbReference type="ChEBI" id="CHEBI:172876"/>
        <dbReference type="ChEBI" id="CHEBI:172877"/>
    </reaction>
    <physiologicalReaction direction="left-to-right" evidence="3">
        <dbReference type="Rhea" id="RHEA:66929"/>
    </physiologicalReaction>
</comment>
<keyword evidence="10" id="KW-1185">Reference proteome</keyword>
<keyword evidence="6" id="KW-0694">RNA-binding</keyword>
<dbReference type="RefSeq" id="XP_043005813.1">
    <property type="nucleotide sequence ID" value="XM_043156029.1"/>
</dbReference>
<organism evidence="9 10">
    <name type="scientific">Marasmius oreades</name>
    <name type="common">fairy-ring Marasmius</name>
    <dbReference type="NCBI Taxonomy" id="181124"/>
    <lineage>
        <taxon>Eukaryota</taxon>
        <taxon>Fungi</taxon>
        <taxon>Dikarya</taxon>
        <taxon>Basidiomycota</taxon>
        <taxon>Agaricomycotina</taxon>
        <taxon>Agaricomycetes</taxon>
        <taxon>Agaricomycetidae</taxon>
        <taxon>Agaricales</taxon>
        <taxon>Marasmiineae</taxon>
        <taxon>Marasmiaceae</taxon>
        <taxon>Marasmius</taxon>
    </lineage>
</organism>
<dbReference type="PANTHER" id="PTHR12395:SF9">
    <property type="entry name" value="DECAPPING AND EXORIBONUCLEASE PROTEIN"/>
    <property type="match status" value="1"/>
</dbReference>
<dbReference type="InterPro" id="IPR013961">
    <property type="entry name" value="RAI1"/>
</dbReference>
<evidence type="ECO:0000256" key="3">
    <source>
        <dbReference type="ARBA" id="ARBA00044676"/>
    </source>
</evidence>
<evidence type="ECO:0000256" key="1">
    <source>
        <dbReference type="ARBA" id="ARBA00001968"/>
    </source>
</evidence>
<evidence type="ECO:0000313" key="9">
    <source>
        <dbReference type="EMBL" id="KAG7089343.1"/>
    </source>
</evidence>
<proteinExistence type="inferred from homology"/>
<keyword evidence="6" id="KW-0547">Nucleotide-binding</keyword>
<dbReference type="GO" id="GO:0110155">
    <property type="term" value="P:NAD-cap decapping"/>
    <property type="evidence" value="ECO:0007669"/>
    <property type="project" value="TreeGrafter"/>
</dbReference>
<sequence length="470" mass="53357">MSKRPLEHENIDSESHGSAGRKKIRLNDGVGHPSLPSKPQVYESERNSQQPTGNLLSYPPRDQIQKAPPFQLPTPLISFSYDEDHVQEFTDSALRYYKPIPLESLGGRGPSGQGGIGRRDQGTRGGYGYGVDLNYGYERWIRRPEERGRLDPLLRAVEKVCFRGGDSEGHQEGKLRLKDISIVAWRGVMTKILTAPYEERDGWSMNVMLVNGTLYLEEHLNEEKLLDKNNVEDRQRRNMYYGYAFESFCTTEPSSSGSEGNSSNAKDEHSTSTSTSHKQDDKNPLWGGDVNTNVQWCSVVKTKLGDMRIIIGGEVDCVKGNYHPHTTDNFVELKTSMTIRKWNQGDELRFDKKLLKFYFQSFLLGVPEIIVGFRTAKGQLASVESFKTIEIPRMVRGKPGGWEPSVCLGWGYRFLRRLLDTCTEGRLWRVDFLPGSGARLRELAGEQTAEVTNNEERVGFLPVWYHVNRP</sequence>
<dbReference type="Pfam" id="PF08652">
    <property type="entry name" value="RAI1"/>
    <property type="match status" value="1"/>
</dbReference>
<feature type="compositionally biased region" description="Low complexity" evidence="7">
    <location>
        <begin position="254"/>
        <end position="264"/>
    </location>
</feature>
<comment type="subcellular location">
    <subcellularLocation>
        <location evidence="6">Nucleus</location>
    </subcellularLocation>
</comment>
<evidence type="ECO:0000256" key="5">
    <source>
        <dbReference type="ARBA" id="ARBA00048124"/>
    </source>
</evidence>
<gene>
    <name evidence="9" type="ORF">E1B28_011034</name>
</gene>